<name>A0A395GJK6_9EURO</name>
<sequence length="446" mass="48778">MAGSDNREDLSGALPSDGQSAATNDRPERENRPFEMLVKGVLRQFANEEEYQTYVARAEKKAARKIVKKARKVAYRKAEEEKAELSRAVGEKPPSPSPCERCASTDHTGVDCPKRAWKSWTVQSRKSPLNCGGSWRKPSHELNPEPIAEASARSGAGGKRQRSGSPTPTESLQKAPGDPSQVPDVNVKSVKDPAKGGQGMGKGRSEKANVNFTRRVEKGFDPEEESIFGDGTWIWAKMPLELRPAANVPLSWVCLGLVGTGLVSHAELKVACPHGHKAWAVKCDSVQTAMRFKDGVDVKLDKHDARFSVLKTGGARGFVTKHYGFLGPDALMEALLNVQEIQKARIPFWVGIQKSRGAVGLRALVVFERAPGFASFSVPIGKPSVSFRKSFRAKFWPMDVYKSACDICTLEHPDRTVVQCPELQTLTPTADMNTRRCVVLSSAPNA</sequence>
<accession>A0A395GJK6</accession>
<keyword evidence="3" id="KW-1185">Reference proteome</keyword>
<feature type="region of interest" description="Disordered" evidence="1">
    <location>
        <begin position="1"/>
        <end position="33"/>
    </location>
</feature>
<feature type="region of interest" description="Disordered" evidence="1">
    <location>
        <begin position="78"/>
        <end position="207"/>
    </location>
</feature>
<dbReference type="RefSeq" id="XP_025569998.1">
    <property type="nucleotide sequence ID" value="XM_025720530.1"/>
</dbReference>
<reference evidence="2 3" key="1">
    <citation type="submission" date="2018-02" db="EMBL/GenBank/DDBJ databases">
        <title>The genomes of Aspergillus section Nigri reveals drivers in fungal speciation.</title>
        <authorList>
            <consortium name="DOE Joint Genome Institute"/>
            <person name="Vesth T.C."/>
            <person name="Nybo J."/>
            <person name="Theobald S."/>
            <person name="Brandl J."/>
            <person name="Frisvad J.C."/>
            <person name="Nielsen K.F."/>
            <person name="Lyhne E.K."/>
            <person name="Kogle M.E."/>
            <person name="Kuo A."/>
            <person name="Riley R."/>
            <person name="Clum A."/>
            <person name="Nolan M."/>
            <person name="Lipzen A."/>
            <person name="Salamov A."/>
            <person name="Henrissat B."/>
            <person name="Wiebenga A."/>
            <person name="De vries R.P."/>
            <person name="Grigoriev I.V."/>
            <person name="Mortensen U.H."/>
            <person name="Andersen M.R."/>
            <person name="Baker S.E."/>
        </authorList>
    </citation>
    <scope>NUCLEOTIDE SEQUENCE [LARGE SCALE GENOMIC DNA]</scope>
    <source>
        <strain evidence="2 3">CBS 121593</strain>
    </source>
</reference>
<feature type="compositionally biased region" description="Basic and acidic residues" evidence="1">
    <location>
        <begin position="1"/>
        <end position="10"/>
    </location>
</feature>
<dbReference type="VEuPathDB" id="FungiDB:BO80DRAFT_429700"/>
<proteinExistence type="predicted"/>
<protein>
    <submittedName>
        <fullName evidence="2">Uncharacterized protein</fullName>
    </submittedName>
</protein>
<evidence type="ECO:0000256" key="1">
    <source>
        <dbReference type="SAM" id="MobiDB-lite"/>
    </source>
</evidence>
<organism evidence="2 3">
    <name type="scientific">Aspergillus ibericus CBS 121593</name>
    <dbReference type="NCBI Taxonomy" id="1448316"/>
    <lineage>
        <taxon>Eukaryota</taxon>
        <taxon>Fungi</taxon>
        <taxon>Dikarya</taxon>
        <taxon>Ascomycota</taxon>
        <taxon>Pezizomycotina</taxon>
        <taxon>Eurotiomycetes</taxon>
        <taxon>Eurotiomycetidae</taxon>
        <taxon>Eurotiales</taxon>
        <taxon>Aspergillaceae</taxon>
        <taxon>Aspergillus</taxon>
        <taxon>Aspergillus subgen. Circumdati</taxon>
    </lineage>
</organism>
<dbReference type="OrthoDB" id="10398009at2759"/>
<evidence type="ECO:0000313" key="3">
    <source>
        <dbReference type="Proteomes" id="UP000249402"/>
    </source>
</evidence>
<dbReference type="GeneID" id="37225395"/>
<gene>
    <name evidence="2" type="ORF">BO80DRAFT_429700</name>
</gene>
<feature type="compositionally biased region" description="Polar residues" evidence="1">
    <location>
        <begin position="163"/>
        <end position="172"/>
    </location>
</feature>
<evidence type="ECO:0000313" key="2">
    <source>
        <dbReference type="EMBL" id="RAK95670.1"/>
    </source>
</evidence>
<dbReference type="AlphaFoldDB" id="A0A395GJK6"/>
<dbReference type="Proteomes" id="UP000249402">
    <property type="component" value="Unassembled WGS sequence"/>
</dbReference>
<dbReference type="EMBL" id="KZ824487">
    <property type="protein sequence ID" value="RAK95670.1"/>
    <property type="molecule type" value="Genomic_DNA"/>
</dbReference>